<comment type="caution">
    <text evidence="2">The sequence shown here is derived from an EMBL/GenBank/DDBJ whole genome shotgun (WGS) entry which is preliminary data.</text>
</comment>
<dbReference type="OrthoDB" id="3431997at2759"/>
<name>A0A9W8PY95_9HYPO</name>
<organism evidence="2 3">
    <name type="scientific">Fusarium irregulare</name>
    <dbReference type="NCBI Taxonomy" id="2494466"/>
    <lineage>
        <taxon>Eukaryota</taxon>
        <taxon>Fungi</taxon>
        <taxon>Dikarya</taxon>
        <taxon>Ascomycota</taxon>
        <taxon>Pezizomycotina</taxon>
        <taxon>Sordariomycetes</taxon>
        <taxon>Hypocreomycetidae</taxon>
        <taxon>Hypocreales</taxon>
        <taxon>Nectriaceae</taxon>
        <taxon>Fusarium</taxon>
        <taxon>Fusarium incarnatum-equiseti species complex</taxon>
    </lineage>
</organism>
<gene>
    <name evidence="2" type="ORF">NW766_003287</name>
</gene>
<evidence type="ECO:0000256" key="1">
    <source>
        <dbReference type="SAM" id="MobiDB-lite"/>
    </source>
</evidence>
<proteinExistence type="predicted"/>
<accession>A0A9W8PY95</accession>
<dbReference type="AlphaFoldDB" id="A0A9W8PY95"/>
<evidence type="ECO:0000313" key="3">
    <source>
        <dbReference type="Proteomes" id="UP001152130"/>
    </source>
</evidence>
<keyword evidence="3" id="KW-1185">Reference proteome</keyword>
<feature type="region of interest" description="Disordered" evidence="1">
    <location>
        <begin position="1"/>
        <end position="53"/>
    </location>
</feature>
<dbReference type="EMBL" id="JAPDHF010000004">
    <property type="protein sequence ID" value="KAJ4019553.1"/>
    <property type="molecule type" value="Genomic_DNA"/>
</dbReference>
<dbReference type="Proteomes" id="UP001152130">
    <property type="component" value="Unassembled WGS sequence"/>
</dbReference>
<feature type="compositionally biased region" description="Low complexity" evidence="1">
    <location>
        <begin position="35"/>
        <end position="53"/>
    </location>
</feature>
<protein>
    <submittedName>
        <fullName evidence="2">Uncharacterized protein</fullName>
    </submittedName>
</protein>
<reference evidence="2" key="1">
    <citation type="submission" date="2022-10" db="EMBL/GenBank/DDBJ databases">
        <title>Fusarium specimens isolated from Avocado Roots.</title>
        <authorList>
            <person name="Stajich J."/>
            <person name="Roper C."/>
            <person name="Heimlech-Rivalta G."/>
        </authorList>
    </citation>
    <scope>NUCLEOTIDE SEQUENCE</scope>
    <source>
        <strain evidence="2">CF00143</strain>
    </source>
</reference>
<sequence length="273" mass="29229">MTTTYQAPPNGVLPSMPSQGYAIPNKDHAEDQSMYQPPQNNTTTTYPSPTGGPVRYKINRRSFRNRYECRPEHGFDRPATYTLKISENRKSKPDLSFAAKGLPMGECYFPNARKGSESIRIGLGNPSNMQWTELIPQSKDDHGWTFTFNLPSTGQPVPLTWMKDNNVAVDGMHASSLSNNNLKLVDPNGQLMAVFTSQTFSLSSSACGTVQINMDLGPAFEHAVIMSFLCIYELRKRVVSNSSSSNGMSAMAAVAAAGGAGASGGGGGGGGGC</sequence>
<evidence type="ECO:0000313" key="2">
    <source>
        <dbReference type="EMBL" id="KAJ4019553.1"/>
    </source>
</evidence>